<evidence type="ECO:0000313" key="1">
    <source>
        <dbReference type="EMBL" id="PWW80010.1"/>
    </source>
</evidence>
<dbReference type="AlphaFoldDB" id="A0A317T1J5"/>
<organism evidence="1 2">
    <name type="scientific">Tuber magnatum</name>
    <name type="common">white Piedmont truffle</name>
    <dbReference type="NCBI Taxonomy" id="42249"/>
    <lineage>
        <taxon>Eukaryota</taxon>
        <taxon>Fungi</taxon>
        <taxon>Dikarya</taxon>
        <taxon>Ascomycota</taxon>
        <taxon>Pezizomycotina</taxon>
        <taxon>Pezizomycetes</taxon>
        <taxon>Pezizales</taxon>
        <taxon>Tuberaceae</taxon>
        <taxon>Tuber</taxon>
    </lineage>
</organism>
<name>A0A317T1J5_9PEZI</name>
<accession>A0A317T1J5</accession>
<dbReference type="OrthoDB" id="76567at2759"/>
<sequence>LNDKGVFIVKIMAGVVHELAPGRFALSFWERVAGMGLQDKLDPINSTTFQGVAAKKEADSAFKPASRPLKTDWPTLVLECGLSESLARLRVDAHWWLENSVRDVKIVLLFSICATPRRIHLEQWEMAIVGSEHHSQTGPQP</sequence>
<protein>
    <submittedName>
        <fullName evidence="1">Uncharacterized protein</fullName>
    </submittedName>
</protein>
<gene>
    <name evidence="1" type="ORF">C7212DRAFT_37301</name>
</gene>
<dbReference type="Proteomes" id="UP000246991">
    <property type="component" value="Unassembled WGS sequence"/>
</dbReference>
<evidence type="ECO:0000313" key="2">
    <source>
        <dbReference type="Proteomes" id="UP000246991"/>
    </source>
</evidence>
<feature type="non-terminal residue" evidence="1">
    <location>
        <position position="1"/>
    </location>
</feature>
<keyword evidence="2" id="KW-1185">Reference proteome</keyword>
<proteinExistence type="predicted"/>
<reference evidence="1 2" key="1">
    <citation type="submission" date="2018-03" db="EMBL/GenBank/DDBJ databases">
        <title>Genomes of Pezizomycetes fungi and the evolution of truffles.</title>
        <authorList>
            <person name="Murat C."/>
            <person name="Payen T."/>
            <person name="Noel B."/>
            <person name="Kuo A."/>
            <person name="Martin F.M."/>
        </authorList>
    </citation>
    <scope>NUCLEOTIDE SEQUENCE [LARGE SCALE GENOMIC DNA]</scope>
    <source>
        <strain evidence="1">091103-1</strain>
    </source>
</reference>
<comment type="caution">
    <text evidence="1">The sequence shown here is derived from an EMBL/GenBank/DDBJ whole genome shotgun (WGS) entry which is preliminary data.</text>
</comment>
<dbReference type="EMBL" id="PYWC01000005">
    <property type="protein sequence ID" value="PWW80010.1"/>
    <property type="molecule type" value="Genomic_DNA"/>
</dbReference>
<feature type="non-terminal residue" evidence="1">
    <location>
        <position position="141"/>
    </location>
</feature>